<dbReference type="GeneID" id="110981001"/>
<dbReference type="RefSeq" id="XP_022093812.1">
    <property type="nucleotide sequence ID" value="XM_022238120.1"/>
</dbReference>
<dbReference type="PROSITE" id="PS50119">
    <property type="entry name" value="ZF_BBOX"/>
    <property type="match status" value="2"/>
</dbReference>
<dbReference type="Proteomes" id="UP000694845">
    <property type="component" value="Unplaced"/>
</dbReference>
<dbReference type="InterPro" id="IPR001841">
    <property type="entry name" value="Znf_RING"/>
</dbReference>
<dbReference type="SUPFAM" id="SSF57845">
    <property type="entry name" value="B-box zinc-binding domain"/>
    <property type="match status" value="1"/>
</dbReference>
<reference evidence="8 9" key="1">
    <citation type="submission" date="2025-04" db="UniProtKB">
        <authorList>
            <consortium name="RefSeq"/>
        </authorList>
    </citation>
    <scope>IDENTIFICATION</scope>
</reference>
<evidence type="ECO:0000256" key="2">
    <source>
        <dbReference type="ARBA" id="ARBA00022771"/>
    </source>
</evidence>
<evidence type="ECO:0000256" key="1">
    <source>
        <dbReference type="ARBA" id="ARBA00022723"/>
    </source>
</evidence>
<dbReference type="SUPFAM" id="SSF57850">
    <property type="entry name" value="RING/U-box"/>
    <property type="match status" value="1"/>
</dbReference>
<dbReference type="InterPro" id="IPR000315">
    <property type="entry name" value="Znf_B-box"/>
</dbReference>
<keyword evidence="7" id="KW-1185">Reference proteome</keyword>
<dbReference type="OrthoDB" id="9410880at2759"/>
<evidence type="ECO:0000256" key="4">
    <source>
        <dbReference type="PROSITE-ProRule" id="PRU00024"/>
    </source>
</evidence>
<dbReference type="SMART" id="SM00336">
    <property type="entry name" value="BBOX"/>
    <property type="match status" value="2"/>
</dbReference>
<protein>
    <submittedName>
        <fullName evidence="8 9">E3 ubiquitin-protein ligase TRIM71-like</fullName>
    </submittedName>
</protein>
<dbReference type="PANTHER" id="PTHR25462:SF296">
    <property type="entry name" value="MEIOTIC P26, ISOFORM F"/>
    <property type="match status" value="1"/>
</dbReference>
<dbReference type="SMART" id="SM00184">
    <property type="entry name" value="RING"/>
    <property type="match status" value="1"/>
</dbReference>
<organism evidence="7 9">
    <name type="scientific">Acanthaster planci</name>
    <name type="common">Crown-of-thorns starfish</name>
    <dbReference type="NCBI Taxonomy" id="133434"/>
    <lineage>
        <taxon>Eukaryota</taxon>
        <taxon>Metazoa</taxon>
        <taxon>Echinodermata</taxon>
        <taxon>Eleutherozoa</taxon>
        <taxon>Asterozoa</taxon>
        <taxon>Asteroidea</taxon>
        <taxon>Valvatacea</taxon>
        <taxon>Valvatida</taxon>
        <taxon>Acanthasteridae</taxon>
        <taxon>Acanthaster</taxon>
    </lineage>
</organism>
<dbReference type="PROSITE" id="PS50089">
    <property type="entry name" value="ZF_RING_2"/>
    <property type="match status" value="1"/>
</dbReference>
<evidence type="ECO:0000256" key="3">
    <source>
        <dbReference type="ARBA" id="ARBA00022833"/>
    </source>
</evidence>
<feature type="domain" description="B box-type" evidence="6">
    <location>
        <begin position="159"/>
        <end position="200"/>
    </location>
</feature>
<dbReference type="PANTHER" id="PTHR25462">
    <property type="entry name" value="BONUS, ISOFORM C-RELATED"/>
    <property type="match status" value="1"/>
</dbReference>
<dbReference type="InterPro" id="IPR013083">
    <property type="entry name" value="Znf_RING/FYVE/PHD"/>
</dbReference>
<sequence length="627" mass="69306">MEENCSSVLNKIGQHLECPICQGTFKNPKTLNCLHSFCGDCLRVMTRSHPNSKRICCPVCRQDTVLPHEGIDDLRTNFPLLSLVEDLMKEETAPGQGSSDAQAQCESCDQGRAACFQCLDCPMDLCKSCRVVHQRVKVLSTHTTVSHEELKNGRYGPCCQDHDKEWRRFYCTVCEELICKRCFEESCAVRQHAHESIEDVAKAKRAILQKLAGSLQKLATKISSEHTYESKRFLAGKENRSHVAEEIRKEAAKIRERVTAAEERLLGELAKADLCHGERFTKYVKDSGAEIENLHKAVTSAAYVAENSSNGDILSVCSLLIKDLEEMAGQNFVAANVQPEFMQFVPDPPSQIALGRLIRRSTWMWEPFDCFGEQGRLALEFGWARGLAAHSSGGLAVADCESRKLVLLSPLGKVNERLELDEYPNDVSMIGERLIVVDRSRTVKIFSNRKQEFRFQTALPVSTNLDKPVDLQSLARTPAGNVLVGDASQNIVTEHRAADGALLVVTSVPVKPNYIAIDSRNRLVLSDWDQGQVVIVDRGSGETVATINPSTDAGKISCRGLCVDGSGVIFVAVVGSVEDTGHIHTYDGEGNFLGCIVQKLRNPYGIALTPEGRLAVADWDTLKMFNH</sequence>
<dbReference type="Gene3D" id="3.30.40.10">
    <property type="entry name" value="Zinc/RING finger domain, C3HC4 (zinc finger)"/>
    <property type="match status" value="1"/>
</dbReference>
<dbReference type="CDD" id="cd19757">
    <property type="entry name" value="Bbox1"/>
    <property type="match status" value="1"/>
</dbReference>
<keyword evidence="1" id="KW-0479">Metal-binding</keyword>
<dbReference type="SUPFAM" id="SSF75011">
    <property type="entry name" value="3-carboxy-cis,cis-mucoante lactonizing enzyme"/>
    <property type="match status" value="1"/>
</dbReference>
<dbReference type="InterPro" id="IPR018957">
    <property type="entry name" value="Znf_C3HC4_RING-type"/>
</dbReference>
<evidence type="ECO:0000313" key="8">
    <source>
        <dbReference type="RefSeq" id="XP_022093812.1"/>
    </source>
</evidence>
<evidence type="ECO:0000259" key="6">
    <source>
        <dbReference type="PROSITE" id="PS50119"/>
    </source>
</evidence>
<keyword evidence="3" id="KW-0862">Zinc</keyword>
<gene>
    <name evidence="8 9" type="primary">LOC110981001</name>
</gene>
<evidence type="ECO:0000259" key="5">
    <source>
        <dbReference type="PROSITE" id="PS50089"/>
    </source>
</evidence>
<accession>A0A8B7YKM2</accession>
<dbReference type="KEGG" id="aplc:110981001"/>
<dbReference type="RefSeq" id="XP_022093813.1">
    <property type="nucleotide sequence ID" value="XM_022238121.1"/>
</dbReference>
<dbReference type="InterPro" id="IPR047153">
    <property type="entry name" value="TRIM45/56/19-like"/>
</dbReference>
<feature type="domain" description="B box-type" evidence="6">
    <location>
        <begin position="100"/>
        <end position="147"/>
    </location>
</feature>
<dbReference type="Gene3D" id="3.30.160.60">
    <property type="entry name" value="Classic Zinc Finger"/>
    <property type="match status" value="1"/>
</dbReference>
<dbReference type="Gene3D" id="2.120.10.30">
    <property type="entry name" value="TolB, C-terminal domain"/>
    <property type="match status" value="1"/>
</dbReference>
<name>A0A8B7YKM2_ACAPL</name>
<dbReference type="CDD" id="cd19756">
    <property type="entry name" value="Bbox2"/>
    <property type="match status" value="1"/>
</dbReference>
<dbReference type="GO" id="GO:0008270">
    <property type="term" value="F:zinc ion binding"/>
    <property type="evidence" value="ECO:0007669"/>
    <property type="project" value="UniProtKB-KW"/>
</dbReference>
<proteinExistence type="predicted"/>
<dbReference type="InterPro" id="IPR011042">
    <property type="entry name" value="6-blade_b-propeller_TolB-like"/>
</dbReference>
<feature type="domain" description="RING-type" evidence="5">
    <location>
        <begin position="18"/>
        <end position="61"/>
    </location>
</feature>
<dbReference type="Pfam" id="PF00097">
    <property type="entry name" value="zf-C3HC4"/>
    <property type="match status" value="1"/>
</dbReference>
<evidence type="ECO:0000313" key="7">
    <source>
        <dbReference type="Proteomes" id="UP000694845"/>
    </source>
</evidence>
<dbReference type="InterPro" id="IPR017907">
    <property type="entry name" value="Znf_RING_CS"/>
</dbReference>
<dbReference type="PROSITE" id="PS00518">
    <property type="entry name" value="ZF_RING_1"/>
    <property type="match status" value="1"/>
</dbReference>
<dbReference type="AlphaFoldDB" id="A0A8B7YKM2"/>
<evidence type="ECO:0000313" key="9">
    <source>
        <dbReference type="RefSeq" id="XP_022093813.1"/>
    </source>
</evidence>
<keyword evidence="2 4" id="KW-0863">Zinc-finger</keyword>